<keyword evidence="4 5" id="KW-0342">GTP-binding</keyword>
<evidence type="ECO:0000313" key="6">
    <source>
        <dbReference type="EMBL" id="SIN84710.1"/>
    </source>
</evidence>
<organism evidence="6 7">
    <name type="scientific">Agromyces cerinus subsp. cerinus</name>
    <dbReference type="NCBI Taxonomy" id="232089"/>
    <lineage>
        <taxon>Bacteria</taxon>
        <taxon>Bacillati</taxon>
        <taxon>Actinomycetota</taxon>
        <taxon>Actinomycetes</taxon>
        <taxon>Micrococcales</taxon>
        <taxon>Microbacteriaceae</taxon>
        <taxon>Agromyces</taxon>
    </lineage>
</organism>
<feature type="binding site" evidence="5">
    <location>
        <position position="154"/>
    </location>
    <ligand>
        <name>phosphoenolpyruvate</name>
        <dbReference type="ChEBI" id="CHEBI:58702"/>
    </ligand>
</feature>
<keyword evidence="7" id="KW-1185">Reference proteome</keyword>
<dbReference type="GO" id="GO:0043814">
    <property type="term" value="F:phospholactate guanylyltransferase activity"/>
    <property type="evidence" value="ECO:0007669"/>
    <property type="project" value="InterPro"/>
</dbReference>
<dbReference type="UniPathway" id="UPA00071"/>
<dbReference type="PANTHER" id="PTHR40392:SF1">
    <property type="entry name" value="2-PHOSPHO-L-LACTATE GUANYLYLTRANSFERASE"/>
    <property type="match status" value="1"/>
</dbReference>
<evidence type="ECO:0000313" key="7">
    <source>
        <dbReference type="Proteomes" id="UP000184699"/>
    </source>
</evidence>
<evidence type="ECO:0000256" key="2">
    <source>
        <dbReference type="ARBA" id="ARBA00022695"/>
    </source>
</evidence>
<dbReference type="Pfam" id="PF01983">
    <property type="entry name" value="CofC"/>
    <property type="match status" value="1"/>
</dbReference>
<dbReference type="RefSeq" id="WP_074259589.1">
    <property type="nucleotide sequence ID" value="NZ_FSRJ01000002.1"/>
</dbReference>
<dbReference type="GO" id="GO:0005525">
    <property type="term" value="F:GTP binding"/>
    <property type="evidence" value="ECO:0007669"/>
    <property type="project" value="UniProtKB-KW"/>
</dbReference>
<dbReference type="HAMAP" id="MF_02114">
    <property type="entry name" value="CofC"/>
    <property type="match status" value="1"/>
</dbReference>
<evidence type="ECO:0000256" key="5">
    <source>
        <dbReference type="HAMAP-Rule" id="MF_02114"/>
    </source>
</evidence>
<dbReference type="Proteomes" id="UP000184699">
    <property type="component" value="Unassembled WGS sequence"/>
</dbReference>
<dbReference type="InterPro" id="IPR002835">
    <property type="entry name" value="CofC"/>
</dbReference>
<feature type="binding site" evidence="5">
    <location>
        <position position="170"/>
    </location>
    <ligand>
        <name>phosphoenolpyruvate</name>
        <dbReference type="ChEBI" id="CHEBI:58702"/>
    </ligand>
</feature>
<dbReference type="STRING" id="232089.SAMN05443544_1327"/>
<protein>
    <recommendedName>
        <fullName evidence="5">Phosphoenolpyruvate guanylyltransferase</fullName>
        <shortName evidence="5">PEP guanylyltransferase</shortName>
        <ecNumber evidence="5">2.7.7.105</ecNumber>
    </recommendedName>
</protein>
<dbReference type="Gene3D" id="3.90.550.10">
    <property type="entry name" value="Spore Coat Polysaccharide Biosynthesis Protein SpsA, Chain A"/>
    <property type="match status" value="1"/>
</dbReference>
<keyword evidence="2 5" id="KW-0548">Nucleotidyltransferase</keyword>
<dbReference type="AlphaFoldDB" id="A0A1N6EP04"/>
<comment type="catalytic activity">
    <reaction evidence="5">
        <text>phosphoenolpyruvate + GTP + H(+) = enolpyruvoyl-2-diphospho-5'-guanosine + diphosphate</text>
        <dbReference type="Rhea" id="RHEA:30519"/>
        <dbReference type="ChEBI" id="CHEBI:15378"/>
        <dbReference type="ChEBI" id="CHEBI:33019"/>
        <dbReference type="ChEBI" id="CHEBI:37565"/>
        <dbReference type="ChEBI" id="CHEBI:58702"/>
        <dbReference type="ChEBI" id="CHEBI:143701"/>
        <dbReference type="EC" id="2.7.7.105"/>
    </reaction>
</comment>
<evidence type="ECO:0000256" key="1">
    <source>
        <dbReference type="ARBA" id="ARBA00022679"/>
    </source>
</evidence>
<dbReference type="GO" id="GO:0052645">
    <property type="term" value="P:F420-0 metabolic process"/>
    <property type="evidence" value="ECO:0007669"/>
    <property type="project" value="UniProtKB-UniRule"/>
</dbReference>
<comment type="similarity">
    <text evidence="5">Belongs to the CofC family.</text>
</comment>
<dbReference type="EC" id="2.7.7.105" evidence="5"/>
<keyword evidence="1 5" id="KW-0808">Transferase</keyword>
<proteinExistence type="inferred from homology"/>
<dbReference type="InterPro" id="IPR029044">
    <property type="entry name" value="Nucleotide-diphossugar_trans"/>
</dbReference>
<dbReference type="PANTHER" id="PTHR40392">
    <property type="entry name" value="2-PHOSPHO-L-LACTATE GUANYLYLTRANSFERASE"/>
    <property type="match status" value="1"/>
</dbReference>
<dbReference type="SUPFAM" id="SSF53448">
    <property type="entry name" value="Nucleotide-diphospho-sugar transferases"/>
    <property type="match status" value="1"/>
</dbReference>
<evidence type="ECO:0000256" key="4">
    <source>
        <dbReference type="ARBA" id="ARBA00023134"/>
    </source>
</evidence>
<sequence length="229" mass="22457">MTSAADAAGRASAPTPVWTVVIPVKAPAGAKTRLAAAVAPAEREALARAFALDTIAAALAARTVARVIVVGDDPSLAGAAEFLPEPADALRGLTRAIASGIDHARAGDDGPGLRPVAVLLGDLPALAPEELDAALAAASRHPLAFVRDADGTGTTLATASAGVGLAPRFGADSAARHAAAGFVELAASAGLRRDVDTIDALADALALGVGPLTRRATAGIPLRGGSVAP</sequence>
<keyword evidence="3 5" id="KW-0547">Nucleotide-binding</keyword>
<dbReference type="EMBL" id="FSRJ01000002">
    <property type="protein sequence ID" value="SIN84710.1"/>
    <property type="molecule type" value="Genomic_DNA"/>
</dbReference>
<comment type="pathway">
    <text evidence="5">Cofactor biosynthesis; coenzyme F420 biosynthesis.</text>
</comment>
<dbReference type="NCBIfam" id="TIGR03552">
    <property type="entry name" value="F420_cofC"/>
    <property type="match status" value="1"/>
</dbReference>
<dbReference type="OrthoDB" id="9151145at2"/>
<name>A0A1N6EP04_9MICO</name>
<gene>
    <name evidence="5" type="primary">fbiD</name>
    <name evidence="6" type="ORF">SAMN05443544_1327</name>
</gene>
<comment type="function">
    <text evidence="5">Guanylyltransferase that catalyzes the activation of phosphoenolpyruvate (PEP) as enolpyruvoyl-2-diphospho-5'-guanosine, via the condensation of PEP with GTP. It is involved in the biosynthesis of coenzyme F420, a hydride carrier cofactor.</text>
</comment>
<reference evidence="7" key="1">
    <citation type="submission" date="2016-11" db="EMBL/GenBank/DDBJ databases">
        <authorList>
            <person name="Varghese N."/>
            <person name="Submissions S."/>
        </authorList>
    </citation>
    <scope>NUCLEOTIDE SEQUENCE [LARGE SCALE GENOMIC DNA]</scope>
    <source>
        <strain evidence="7">DSM 8595</strain>
    </source>
</reference>
<feature type="binding site" evidence="5">
    <location>
        <position position="173"/>
    </location>
    <ligand>
        <name>phosphoenolpyruvate</name>
        <dbReference type="ChEBI" id="CHEBI:58702"/>
    </ligand>
</feature>
<evidence type="ECO:0000256" key="3">
    <source>
        <dbReference type="ARBA" id="ARBA00022741"/>
    </source>
</evidence>
<accession>A0A1N6EP04</accession>